<dbReference type="PROSITE" id="PS50110">
    <property type="entry name" value="RESPONSE_REGULATORY"/>
    <property type="match status" value="1"/>
</dbReference>
<dbReference type="InterPro" id="IPR003661">
    <property type="entry name" value="HisK_dim/P_dom"/>
</dbReference>
<evidence type="ECO:0000256" key="4">
    <source>
        <dbReference type="ARBA" id="ARBA00022475"/>
    </source>
</evidence>
<dbReference type="InterPro" id="IPR003594">
    <property type="entry name" value="HATPase_dom"/>
</dbReference>
<dbReference type="PANTHER" id="PTHR43047">
    <property type="entry name" value="TWO-COMPONENT HISTIDINE PROTEIN KINASE"/>
    <property type="match status" value="1"/>
</dbReference>
<dbReference type="SMART" id="SM00448">
    <property type="entry name" value="REC"/>
    <property type="match status" value="1"/>
</dbReference>
<dbReference type="Pfam" id="PF00072">
    <property type="entry name" value="Response_reg"/>
    <property type="match status" value="1"/>
</dbReference>
<dbReference type="PANTHER" id="PTHR43047:SF72">
    <property type="entry name" value="OSMOSENSING HISTIDINE PROTEIN KINASE SLN1"/>
    <property type="match status" value="1"/>
</dbReference>
<dbReference type="InterPro" id="IPR011006">
    <property type="entry name" value="CheY-like_superfamily"/>
</dbReference>
<evidence type="ECO:0000256" key="1">
    <source>
        <dbReference type="ARBA" id="ARBA00000085"/>
    </source>
</evidence>
<evidence type="ECO:0000259" key="18">
    <source>
        <dbReference type="PROSITE" id="PS50894"/>
    </source>
</evidence>
<evidence type="ECO:0000256" key="3">
    <source>
        <dbReference type="ARBA" id="ARBA00012438"/>
    </source>
</evidence>
<dbReference type="Gene3D" id="3.30.565.10">
    <property type="entry name" value="Histidine kinase-like ATPase, C-terminal domain"/>
    <property type="match status" value="1"/>
</dbReference>
<dbReference type="InterPro" id="IPR008207">
    <property type="entry name" value="Sig_transdc_His_kin_Hpt_dom"/>
</dbReference>
<dbReference type="Pfam" id="PF01627">
    <property type="entry name" value="Hpt"/>
    <property type="match status" value="1"/>
</dbReference>
<evidence type="ECO:0000256" key="15">
    <source>
        <dbReference type="PROSITE-ProRule" id="PRU00169"/>
    </source>
</evidence>
<evidence type="ECO:0000313" key="20">
    <source>
        <dbReference type="Proteomes" id="UP000202922"/>
    </source>
</evidence>
<name>A0A238JN46_9RHOB</name>
<evidence type="ECO:0000256" key="9">
    <source>
        <dbReference type="ARBA" id="ARBA00022777"/>
    </source>
</evidence>
<dbReference type="InterPro" id="IPR005467">
    <property type="entry name" value="His_kinase_dom"/>
</dbReference>
<dbReference type="SUPFAM" id="SSF47226">
    <property type="entry name" value="Histidine-containing phosphotransfer domain, HPT domain"/>
    <property type="match status" value="1"/>
</dbReference>
<dbReference type="EMBL" id="FXYE01000001">
    <property type="protein sequence ID" value="SMX31312.1"/>
    <property type="molecule type" value="Genomic_DNA"/>
</dbReference>
<dbReference type="PRINTS" id="PR00344">
    <property type="entry name" value="BCTRLSENSOR"/>
</dbReference>
<feature type="domain" description="HPt" evidence="18">
    <location>
        <begin position="493"/>
        <end position="585"/>
    </location>
</feature>
<dbReference type="EC" id="2.7.13.3" evidence="3"/>
<keyword evidence="11" id="KW-1133">Transmembrane helix</keyword>
<dbReference type="PROSITE" id="PS50894">
    <property type="entry name" value="HPT"/>
    <property type="match status" value="1"/>
</dbReference>
<sequence length="585" mass="63870">MSENTDDRVSRRRYEREKAARAEAEALLEAKSRDLFLANQKLEKYSTDLEQAVLERTAEVRLALERTEAASAARSRFLATMSHEIRTPLGGLLGMIDLLEMDEREPEKLELLNYAKTAGIGLSKIVNDVLDFSKMEAGVFLFEEENVDIRALIESVKILATSHETGSDRQIVTKVSDSVPKLFLGDATRIRQVVSNFVSNAIRYSFDGPIIIKATTKGDADNTILRLEVEDFGVGIDADGISNLFKDFTQISNPLTAAAQGAGLGLAICKRIINGVGGEISVESTLGEGSTFWFEIEIETVDMIDATGSDGASSDPKLPPEVIHGTRVLIAEDNTINQKLLLTYADRMGLIADLAENGSVALQKFAPGKYDLILMDIAMPVMDGLEATRRIRDKWEQDQIPPILALTAHVMDAIEDEAEQVGIDRILSKPIPFQDLKSAIEDVVAGGLKSGLQEARTSAKPRKAKAQPETGDARSLMDLMAPDVHKHLVDMFGLDGLSDFAEKFLLDSSNRIAKLIAANENGDAAEVNAQAHSLKGAALALGFPDMADWAKKIELGETEKEDMTVRETAEKFSAKLTELSAILKH</sequence>
<keyword evidence="6 15" id="KW-0597">Phosphoprotein</keyword>
<keyword evidence="5" id="KW-0997">Cell inner membrane</keyword>
<evidence type="ECO:0000256" key="11">
    <source>
        <dbReference type="ARBA" id="ARBA00022989"/>
    </source>
</evidence>
<evidence type="ECO:0000256" key="7">
    <source>
        <dbReference type="ARBA" id="ARBA00022679"/>
    </source>
</evidence>
<dbReference type="SMART" id="SM00387">
    <property type="entry name" value="HATPase_c"/>
    <property type="match status" value="1"/>
</dbReference>
<dbReference type="InterPro" id="IPR036890">
    <property type="entry name" value="HATPase_C_sf"/>
</dbReference>
<dbReference type="CDD" id="cd17546">
    <property type="entry name" value="REC_hyHK_CKI1_RcsC-like"/>
    <property type="match status" value="1"/>
</dbReference>
<dbReference type="Gene3D" id="3.40.50.2300">
    <property type="match status" value="1"/>
</dbReference>
<evidence type="ECO:0000256" key="10">
    <source>
        <dbReference type="ARBA" id="ARBA00022840"/>
    </source>
</evidence>
<dbReference type="CDD" id="cd16922">
    <property type="entry name" value="HATPase_EvgS-ArcB-TorS-like"/>
    <property type="match status" value="1"/>
</dbReference>
<keyword evidence="9" id="KW-0418">Kinase</keyword>
<organism evidence="19 20">
    <name type="scientific">Actibacterium lipolyticum</name>
    <dbReference type="NCBI Taxonomy" id="1524263"/>
    <lineage>
        <taxon>Bacteria</taxon>
        <taxon>Pseudomonadati</taxon>
        <taxon>Pseudomonadota</taxon>
        <taxon>Alphaproteobacteria</taxon>
        <taxon>Rhodobacterales</taxon>
        <taxon>Roseobacteraceae</taxon>
        <taxon>Actibacterium</taxon>
    </lineage>
</organism>
<dbReference type="InterPro" id="IPR036097">
    <property type="entry name" value="HisK_dim/P_sf"/>
</dbReference>
<keyword evidence="7 19" id="KW-0808">Transferase</keyword>
<keyword evidence="10" id="KW-0547">Nucleotide-binding</keyword>
<proteinExistence type="predicted"/>
<evidence type="ECO:0000256" key="14">
    <source>
        <dbReference type="PROSITE-ProRule" id="PRU00110"/>
    </source>
</evidence>
<keyword evidence="10" id="KW-0067">ATP-binding</keyword>
<dbReference type="SUPFAM" id="SSF47384">
    <property type="entry name" value="Homodimeric domain of signal transducing histidine kinase"/>
    <property type="match status" value="1"/>
</dbReference>
<feature type="modified residue" description="Phosphohistidine" evidence="14">
    <location>
        <position position="532"/>
    </location>
</feature>
<feature type="domain" description="Histidine kinase" evidence="16">
    <location>
        <begin position="80"/>
        <end position="300"/>
    </location>
</feature>
<keyword evidence="20" id="KW-1185">Reference proteome</keyword>
<dbReference type="PROSITE" id="PS50109">
    <property type="entry name" value="HIS_KIN"/>
    <property type="match status" value="1"/>
</dbReference>
<evidence type="ECO:0000256" key="13">
    <source>
        <dbReference type="ARBA" id="ARBA00023136"/>
    </source>
</evidence>
<dbReference type="InterPro" id="IPR001789">
    <property type="entry name" value="Sig_transdc_resp-reg_receiver"/>
</dbReference>
<dbReference type="CDD" id="cd00082">
    <property type="entry name" value="HisKA"/>
    <property type="match status" value="1"/>
</dbReference>
<evidence type="ECO:0000256" key="6">
    <source>
        <dbReference type="ARBA" id="ARBA00022553"/>
    </source>
</evidence>
<dbReference type="InterPro" id="IPR004358">
    <property type="entry name" value="Sig_transdc_His_kin-like_C"/>
</dbReference>
<feature type="domain" description="Response regulatory" evidence="17">
    <location>
        <begin position="327"/>
        <end position="444"/>
    </location>
</feature>
<reference evidence="20" key="1">
    <citation type="submission" date="2017-05" db="EMBL/GenBank/DDBJ databases">
        <authorList>
            <person name="Rodrigo-Torres L."/>
            <person name="Arahal R. D."/>
            <person name="Lucena T."/>
        </authorList>
    </citation>
    <scope>NUCLEOTIDE SEQUENCE [LARGE SCALE GENOMIC DNA]</scope>
    <source>
        <strain evidence="20">CECT 8621</strain>
    </source>
</reference>
<dbReference type="InterPro" id="IPR036641">
    <property type="entry name" value="HPT_dom_sf"/>
</dbReference>
<protein>
    <recommendedName>
        <fullName evidence="3">histidine kinase</fullName>
        <ecNumber evidence="3">2.7.13.3</ecNumber>
    </recommendedName>
</protein>
<dbReference type="AlphaFoldDB" id="A0A238JN46"/>
<keyword evidence="13" id="KW-0472">Membrane</keyword>
<dbReference type="Proteomes" id="UP000202922">
    <property type="component" value="Unassembled WGS sequence"/>
</dbReference>
<dbReference type="SUPFAM" id="SSF52172">
    <property type="entry name" value="CheY-like"/>
    <property type="match status" value="1"/>
</dbReference>
<keyword evidence="4" id="KW-1003">Cell membrane</keyword>
<dbReference type="GO" id="GO:0005886">
    <property type="term" value="C:plasma membrane"/>
    <property type="evidence" value="ECO:0007669"/>
    <property type="project" value="UniProtKB-SubCell"/>
</dbReference>
<dbReference type="Pfam" id="PF02518">
    <property type="entry name" value="HATPase_c"/>
    <property type="match status" value="1"/>
</dbReference>
<accession>A0A238JN46</accession>
<evidence type="ECO:0000313" key="19">
    <source>
        <dbReference type="EMBL" id="SMX31312.1"/>
    </source>
</evidence>
<dbReference type="OrthoDB" id="9801651at2"/>
<evidence type="ECO:0000256" key="5">
    <source>
        <dbReference type="ARBA" id="ARBA00022519"/>
    </source>
</evidence>
<evidence type="ECO:0000256" key="12">
    <source>
        <dbReference type="ARBA" id="ARBA00023012"/>
    </source>
</evidence>
<evidence type="ECO:0000259" key="16">
    <source>
        <dbReference type="PROSITE" id="PS50109"/>
    </source>
</evidence>
<dbReference type="GO" id="GO:0000155">
    <property type="term" value="F:phosphorelay sensor kinase activity"/>
    <property type="evidence" value="ECO:0007669"/>
    <property type="project" value="InterPro"/>
</dbReference>
<feature type="modified residue" description="4-aspartylphosphate" evidence="15">
    <location>
        <position position="376"/>
    </location>
</feature>
<evidence type="ECO:0000256" key="8">
    <source>
        <dbReference type="ARBA" id="ARBA00022692"/>
    </source>
</evidence>
<comment type="subcellular location">
    <subcellularLocation>
        <location evidence="2">Cell inner membrane</location>
        <topology evidence="2">Multi-pass membrane protein</topology>
    </subcellularLocation>
</comment>
<evidence type="ECO:0000256" key="2">
    <source>
        <dbReference type="ARBA" id="ARBA00004429"/>
    </source>
</evidence>
<dbReference type="Gene3D" id="1.20.120.160">
    <property type="entry name" value="HPT domain"/>
    <property type="match status" value="1"/>
</dbReference>
<dbReference type="Pfam" id="PF00512">
    <property type="entry name" value="HisKA"/>
    <property type="match status" value="1"/>
</dbReference>
<dbReference type="SUPFAM" id="SSF55874">
    <property type="entry name" value="ATPase domain of HSP90 chaperone/DNA topoisomerase II/histidine kinase"/>
    <property type="match status" value="1"/>
</dbReference>
<keyword evidence="8" id="KW-0812">Transmembrane</keyword>
<dbReference type="GO" id="GO:0009927">
    <property type="term" value="F:histidine phosphotransfer kinase activity"/>
    <property type="evidence" value="ECO:0007669"/>
    <property type="project" value="TreeGrafter"/>
</dbReference>
<dbReference type="SMART" id="SM00388">
    <property type="entry name" value="HisKA"/>
    <property type="match status" value="1"/>
</dbReference>
<evidence type="ECO:0000259" key="17">
    <source>
        <dbReference type="PROSITE" id="PS50110"/>
    </source>
</evidence>
<keyword evidence="12" id="KW-0902">Two-component regulatory system</keyword>
<dbReference type="Gene3D" id="1.10.287.130">
    <property type="match status" value="1"/>
</dbReference>
<gene>
    <name evidence="19" type="primary">arcB_1</name>
    <name evidence="19" type="ORF">COL8621_00384</name>
</gene>
<comment type="catalytic activity">
    <reaction evidence="1">
        <text>ATP + protein L-histidine = ADP + protein N-phospho-L-histidine.</text>
        <dbReference type="EC" id="2.7.13.3"/>
    </reaction>
</comment>